<dbReference type="Proteomes" id="UP001600941">
    <property type="component" value="Unassembled WGS sequence"/>
</dbReference>
<dbReference type="Gene3D" id="1.10.275.10">
    <property type="entry name" value="Fumarase/aspartase (N-terminal domain)"/>
    <property type="match status" value="1"/>
</dbReference>
<reference evidence="2 3" key="1">
    <citation type="submission" date="2024-04" db="EMBL/GenBank/DDBJ databases">
        <title>Defined microbial consortia suppress multidrug-resistant proinflammatory Enterobacteriaceae via ecological control.</title>
        <authorList>
            <person name="Furuichi M."/>
            <person name="Kawaguchi T."/>
            <person name="Pust M."/>
            <person name="Yasuma K."/>
            <person name="Plichta D."/>
            <person name="Hasegawa N."/>
            <person name="Ohya T."/>
            <person name="Bhattarai S."/>
            <person name="Sasajima S."/>
            <person name="Aoto Y."/>
            <person name="Tuganbaev T."/>
            <person name="Yaginuma M."/>
            <person name="Ueda M."/>
            <person name="Okahashi N."/>
            <person name="Amafuji K."/>
            <person name="Kiridooshi Y."/>
            <person name="Sugita K."/>
            <person name="Strazar M."/>
            <person name="Skelly A."/>
            <person name="Suda W."/>
            <person name="Hattori M."/>
            <person name="Nakamoto N."/>
            <person name="Caballero S."/>
            <person name="Norman J."/>
            <person name="Olle B."/>
            <person name="Tanoue T."/>
            <person name="Arita M."/>
            <person name="Bucci V."/>
            <person name="Atarashi K."/>
            <person name="Xavier R."/>
            <person name="Honda K."/>
        </authorList>
    </citation>
    <scope>NUCLEOTIDE SEQUENCE [LARGE SCALE GENOMIC DNA]</scope>
    <source>
        <strain evidence="3">k34-0107-D12</strain>
    </source>
</reference>
<organism evidence="2 3">
    <name type="scientific">Blautia parvula</name>
    <dbReference type="NCBI Taxonomy" id="2877527"/>
    <lineage>
        <taxon>Bacteria</taxon>
        <taxon>Bacillati</taxon>
        <taxon>Bacillota</taxon>
        <taxon>Clostridia</taxon>
        <taxon>Lachnospirales</taxon>
        <taxon>Lachnospiraceae</taxon>
        <taxon>Blautia</taxon>
    </lineage>
</organism>
<keyword evidence="1" id="KW-0456">Lyase</keyword>
<gene>
    <name evidence="2" type="ORF">K340107D12_40070</name>
</gene>
<dbReference type="InterPro" id="IPR001106">
    <property type="entry name" value="Aromatic_Lyase"/>
</dbReference>
<evidence type="ECO:0000313" key="2">
    <source>
        <dbReference type="EMBL" id="GAA6501191.1"/>
    </source>
</evidence>
<dbReference type="CDD" id="cd00332">
    <property type="entry name" value="PAL-HAL"/>
    <property type="match status" value="1"/>
</dbReference>
<dbReference type="InterPro" id="IPR024083">
    <property type="entry name" value="Fumarase/histidase_N"/>
</dbReference>
<dbReference type="SUPFAM" id="SSF48557">
    <property type="entry name" value="L-aspartase-like"/>
    <property type="match status" value="1"/>
</dbReference>
<dbReference type="PANTHER" id="PTHR10362">
    <property type="entry name" value="HISTIDINE AMMONIA-LYASE"/>
    <property type="match status" value="1"/>
</dbReference>
<dbReference type="InterPro" id="IPR008948">
    <property type="entry name" value="L-Aspartase-like"/>
</dbReference>
<comment type="caution">
    <text evidence="2">The sequence shown here is derived from an EMBL/GenBank/DDBJ whole genome shotgun (WGS) entry which is preliminary data.</text>
</comment>
<protein>
    <submittedName>
        <fullName evidence="2">Histidine ammonia-lyase</fullName>
    </submittedName>
</protein>
<dbReference type="Gene3D" id="1.20.200.10">
    <property type="entry name" value="Fumarase/aspartase (Central domain)"/>
    <property type="match status" value="1"/>
</dbReference>
<dbReference type="RefSeq" id="WP_227210033.1">
    <property type="nucleotide sequence ID" value="NZ_BAABZQ010000001.1"/>
</dbReference>
<keyword evidence="3" id="KW-1185">Reference proteome</keyword>
<sequence>MQEKVIRLTGSELTISQIKEIAFENAKVEVDAEAMDKVRKARELIFELDKRGVAVYGLNTGVGWNKDKVVYADRYDAYNKNLLRSHMIGVGPECSIPETRTIMAVRLNGFLCGHTGVAPEIVQYYVEFLNRGVHPVMKSRGSVGEADIATLPAIGLTAIGEGEAYYQNQRMESAKALELAGLEPLKLGPKDGLGIVSSNAQGAAFAAMGVIEAEQFIERYRRVFCLALEGLNGVLDPMDESVNRERGYQGQIESARKCKELLKGSYLEKPWEGRALQDPLSFRCQSAITGSVMDALGYLKQQLSVELNATDDNPCLLPEEDRMCGSPNFEPLTWVLAVEMASTGLAHMSKMISQQILRIGDPGFTKLNRFLTPVEGSVIAYGTIQKTVSYLDTENRMYANPCSLDFLSMAGHIEDTASNSTMAAANMRRIIDNLYYMAAIELMHAAQAVDLRENPMLGEGTKPLFESYRKVVPYLDNDRNMSVDIQKTYEFLKSYKTE</sequence>
<dbReference type="EMBL" id="BAABZQ010000001">
    <property type="protein sequence ID" value="GAA6501191.1"/>
    <property type="molecule type" value="Genomic_DNA"/>
</dbReference>
<proteinExistence type="predicted"/>
<accession>A0ABQ0BXC6</accession>
<name>A0ABQ0BXC6_9FIRM</name>
<dbReference type="Pfam" id="PF00221">
    <property type="entry name" value="Lyase_aromatic"/>
    <property type="match status" value="1"/>
</dbReference>
<evidence type="ECO:0000256" key="1">
    <source>
        <dbReference type="ARBA" id="ARBA00023239"/>
    </source>
</evidence>
<evidence type="ECO:0000313" key="3">
    <source>
        <dbReference type="Proteomes" id="UP001600941"/>
    </source>
</evidence>